<dbReference type="EMBL" id="BPLF01000002">
    <property type="protein sequence ID" value="GIX63669.1"/>
    <property type="molecule type" value="Genomic_DNA"/>
</dbReference>
<organism evidence="10 11">
    <name type="scientific">Babesia caballi</name>
    <dbReference type="NCBI Taxonomy" id="5871"/>
    <lineage>
        <taxon>Eukaryota</taxon>
        <taxon>Sar</taxon>
        <taxon>Alveolata</taxon>
        <taxon>Apicomplexa</taxon>
        <taxon>Aconoidasida</taxon>
        <taxon>Piroplasmida</taxon>
        <taxon>Babesiidae</taxon>
        <taxon>Babesia</taxon>
    </lineage>
</organism>
<sequence>MVALLSLNVTALVIASAIRTAWSTTPESHLRQADDHTPAQTRLVDGKHQVITVTLYQGQDIKFGCISDDNAGNAATLSLYPSDPRTRTLMPLDESDFESSIRREVLLRDISRSTNLQIGYEKTGSGTGIVKVAYPKNALIMARDPENFSLNFACKYEPKDKSLEPIYRWVKVTFKHVYPLAYGCESGNSMLFKNSVPKMPWLPQQVAHPCEIKPEPGMIFGIYCQPGEQLVPENCILPDALDNLFGVVRPYRLPYEEEADYPDYTVSSRLKLFEVSAGHIRRRFSFSCACVKDGHVTTELKASHLDEMMDAMQYMSAKGISSNRNYQELRLLVPGLYYSINLPFDDWHTVGELGLVRTKFAPKEPLIKVFNAPPFGHNKASKITDWIGSKGFVVYEGYDDTTFTISLGYKKDAVVVLKKPLAFMYYDWILRRSKAYKTTVKSNLRIQYNIIPTDPYTYGCGVDSVDLFRSDHIKLDVLDDEVTVCTVNPYVTSPVGFYCPKGYEMEPANCFTHMIHNDVGMIEPLSTYAPHARAIDSKHIHVVDFTAPEGLKHLVKYSYDRFSCACRDKQGRVRAVITLDLRSPNDDDVKATYQVDETHQ</sequence>
<keyword evidence="7" id="KW-0325">Glycoprotein</keyword>
<keyword evidence="11" id="KW-1185">Reference proteome</keyword>
<dbReference type="Gene3D" id="2.60.40.2860">
    <property type="match status" value="2"/>
</dbReference>
<dbReference type="Proteomes" id="UP001497744">
    <property type="component" value="Unassembled WGS sequence"/>
</dbReference>
<evidence type="ECO:0000313" key="11">
    <source>
        <dbReference type="Proteomes" id="UP001497744"/>
    </source>
</evidence>
<dbReference type="PROSITE" id="PS51701">
    <property type="entry name" value="6_CYS"/>
    <property type="match status" value="1"/>
</dbReference>
<dbReference type="GO" id="GO:0005886">
    <property type="term" value="C:plasma membrane"/>
    <property type="evidence" value="ECO:0007669"/>
    <property type="project" value="UniProtKB-SubCell"/>
</dbReference>
<dbReference type="GO" id="GO:0009986">
    <property type="term" value="C:cell surface"/>
    <property type="evidence" value="ECO:0007669"/>
    <property type="project" value="UniProtKB-SubCell"/>
</dbReference>
<evidence type="ECO:0000256" key="4">
    <source>
        <dbReference type="ARBA" id="ARBA00022729"/>
    </source>
</evidence>
<protein>
    <recommendedName>
        <fullName evidence="9">6-Cys domain-containing protein</fullName>
    </recommendedName>
</protein>
<dbReference type="GeneID" id="94195150"/>
<gene>
    <name evidence="10" type="ORF">BcabD6B2_31040</name>
</gene>
<evidence type="ECO:0000256" key="5">
    <source>
        <dbReference type="ARBA" id="ARBA00023136"/>
    </source>
</evidence>
<evidence type="ECO:0000259" key="9">
    <source>
        <dbReference type="PROSITE" id="PS51701"/>
    </source>
</evidence>
<keyword evidence="5" id="KW-0472">Membrane</keyword>
<evidence type="ECO:0000256" key="2">
    <source>
        <dbReference type="ARBA" id="ARBA00004241"/>
    </source>
</evidence>
<comment type="caution">
    <text evidence="10">The sequence shown here is derived from an EMBL/GenBank/DDBJ whole genome shotgun (WGS) entry which is preliminary data.</text>
</comment>
<feature type="chain" id="PRO_5043988540" description="6-Cys domain-containing protein" evidence="8">
    <location>
        <begin position="24"/>
        <end position="600"/>
    </location>
</feature>
<evidence type="ECO:0000256" key="3">
    <source>
        <dbReference type="ARBA" id="ARBA00022475"/>
    </source>
</evidence>
<proteinExistence type="predicted"/>
<evidence type="ECO:0000256" key="6">
    <source>
        <dbReference type="ARBA" id="ARBA00023157"/>
    </source>
</evidence>
<name>A0AAV4LUG2_BABCB</name>
<dbReference type="Pfam" id="PF07422">
    <property type="entry name" value="s48_45"/>
    <property type="match status" value="1"/>
</dbReference>
<keyword evidence="4 8" id="KW-0732">Signal</keyword>
<keyword evidence="6" id="KW-1015">Disulfide bond</keyword>
<dbReference type="InterPro" id="IPR038160">
    <property type="entry name" value="6_CYS_dom_sf"/>
</dbReference>
<evidence type="ECO:0000256" key="7">
    <source>
        <dbReference type="ARBA" id="ARBA00023180"/>
    </source>
</evidence>
<evidence type="ECO:0000256" key="1">
    <source>
        <dbReference type="ARBA" id="ARBA00004236"/>
    </source>
</evidence>
<comment type="subcellular location">
    <subcellularLocation>
        <location evidence="1">Cell membrane</location>
    </subcellularLocation>
    <subcellularLocation>
        <location evidence="2">Cell surface</location>
    </subcellularLocation>
</comment>
<feature type="domain" description="6-Cys" evidence="9">
    <location>
        <begin position="456"/>
        <end position="584"/>
    </location>
</feature>
<dbReference type="RefSeq" id="XP_067715738.1">
    <property type="nucleotide sequence ID" value="XM_067859637.1"/>
</dbReference>
<evidence type="ECO:0000256" key="8">
    <source>
        <dbReference type="SAM" id="SignalP"/>
    </source>
</evidence>
<dbReference type="InterPro" id="IPR010884">
    <property type="entry name" value="6_CYS_dom"/>
</dbReference>
<feature type="signal peptide" evidence="8">
    <location>
        <begin position="1"/>
        <end position="23"/>
    </location>
</feature>
<dbReference type="AlphaFoldDB" id="A0AAV4LUG2"/>
<reference evidence="10 11" key="1">
    <citation type="submission" date="2021-06" db="EMBL/GenBank/DDBJ databases">
        <title>Genome sequence of Babesia caballi.</title>
        <authorList>
            <person name="Yamagishi J."/>
            <person name="Kidaka T."/>
            <person name="Ochi A."/>
        </authorList>
    </citation>
    <scope>NUCLEOTIDE SEQUENCE [LARGE SCALE GENOMIC DNA]</scope>
    <source>
        <strain evidence="10">USDA-D6B2</strain>
    </source>
</reference>
<keyword evidence="3" id="KW-1003">Cell membrane</keyword>
<accession>A0AAV4LUG2</accession>
<evidence type="ECO:0000313" key="10">
    <source>
        <dbReference type="EMBL" id="GIX63669.1"/>
    </source>
</evidence>